<proteinExistence type="predicted"/>
<organism evidence="1 2">
    <name type="scientific">Diphasiastrum complanatum</name>
    <name type="common">Issler's clubmoss</name>
    <name type="synonym">Lycopodium complanatum</name>
    <dbReference type="NCBI Taxonomy" id="34168"/>
    <lineage>
        <taxon>Eukaryota</taxon>
        <taxon>Viridiplantae</taxon>
        <taxon>Streptophyta</taxon>
        <taxon>Embryophyta</taxon>
        <taxon>Tracheophyta</taxon>
        <taxon>Lycopodiopsida</taxon>
        <taxon>Lycopodiales</taxon>
        <taxon>Lycopodiaceae</taxon>
        <taxon>Lycopodioideae</taxon>
        <taxon>Diphasiastrum</taxon>
    </lineage>
</organism>
<evidence type="ECO:0000313" key="1">
    <source>
        <dbReference type="EMBL" id="KAJ7522709.1"/>
    </source>
</evidence>
<keyword evidence="2" id="KW-1185">Reference proteome</keyword>
<comment type="caution">
    <text evidence="1">The sequence shown here is derived from an EMBL/GenBank/DDBJ whole genome shotgun (WGS) entry which is preliminary data.</text>
</comment>
<name>A0ACC2AYW1_DIPCM</name>
<gene>
    <name evidence="1" type="ORF">O6H91_18G023700</name>
</gene>
<dbReference type="EMBL" id="CM055109">
    <property type="protein sequence ID" value="KAJ7522709.1"/>
    <property type="molecule type" value="Genomic_DNA"/>
</dbReference>
<protein>
    <submittedName>
        <fullName evidence="1">Uncharacterized protein</fullName>
    </submittedName>
</protein>
<accession>A0ACC2AYW1</accession>
<sequence length="80" mass="8863">MTLAPMTTAVGPALLGAMAVAYLASDLISHRKIFGGTVPHTTSKEWTQETLKKFDEGWSREATETPIVMNPISRQNYRIQ</sequence>
<reference evidence="2" key="1">
    <citation type="journal article" date="2024" name="Proc. Natl. Acad. Sci. U.S.A.">
        <title>Extraordinary preservation of gene collinearity over three hundred million years revealed in homosporous lycophytes.</title>
        <authorList>
            <person name="Li C."/>
            <person name="Wickell D."/>
            <person name="Kuo L.Y."/>
            <person name="Chen X."/>
            <person name="Nie B."/>
            <person name="Liao X."/>
            <person name="Peng D."/>
            <person name="Ji J."/>
            <person name="Jenkins J."/>
            <person name="Williams M."/>
            <person name="Shu S."/>
            <person name="Plott C."/>
            <person name="Barry K."/>
            <person name="Rajasekar S."/>
            <person name="Grimwood J."/>
            <person name="Han X."/>
            <person name="Sun S."/>
            <person name="Hou Z."/>
            <person name="He W."/>
            <person name="Dai G."/>
            <person name="Sun C."/>
            <person name="Schmutz J."/>
            <person name="Leebens-Mack J.H."/>
            <person name="Li F.W."/>
            <person name="Wang L."/>
        </authorList>
    </citation>
    <scope>NUCLEOTIDE SEQUENCE [LARGE SCALE GENOMIC DNA]</scope>
    <source>
        <strain evidence="2">cv. PW_Plant_1</strain>
    </source>
</reference>
<dbReference type="Proteomes" id="UP001162992">
    <property type="component" value="Chromosome 18"/>
</dbReference>
<evidence type="ECO:0000313" key="2">
    <source>
        <dbReference type="Proteomes" id="UP001162992"/>
    </source>
</evidence>